<dbReference type="GO" id="GO:0022857">
    <property type="term" value="F:transmembrane transporter activity"/>
    <property type="evidence" value="ECO:0007669"/>
    <property type="project" value="InterPro"/>
</dbReference>
<organism evidence="11 12">
    <name type="scientific">Diutina rugosa</name>
    <name type="common">Yeast</name>
    <name type="synonym">Candida rugosa</name>
    <dbReference type="NCBI Taxonomy" id="5481"/>
    <lineage>
        <taxon>Eukaryota</taxon>
        <taxon>Fungi</taxon>
        <taxon>Dikarya</taxon>
        <taxon>Ascomycota</taxon>
        <taxon>Saccharomycotina</taxon>
        <taxon>Pichiomycetes</taxon>
        <taxon>Debaryomycetaceae</taxon>
        <taxon>Diutina</taxon>
    </lineage>
</organism>
<dbReference type="Pfam" id="PF07690">
    <property type="entry name" value="MFS_1"/>
    <property type="match status" value="1"/>
</dbReference>
<dbReference type="Gene3D" id="1.20.1250.20">
    <property type="entry name" value="MFS general substrate transporter like domains"/>
    <property type="match status" value="1"/>
</dbReference>
<keyword evidence="4" id="KW-0926">Vacuole</keyword>
<dbReference type="PANTHER" id="PTHR21576:SF45">
    <property type="entry name" value="TRANSPORTER MCH1-RELATED"/>
    <property type="match status" value="1"/>
</dbReference>
<evidence type="ECO:0000256" key="8">
    <source>
        <dbReference type="ARBA" id="ARBA00039330"/>
    </source>
</evidence>
<keyword evidence="6 10" id="KW-1133">Transmembrane helix</keyword>
<dbReference type="OrthoDB" id="199930at2759"/>
<evidence type="ECO:0000256" key="7">
    <source>
        <dbReference type="ARBA" id="ARBA00023136"/>
    </source>
</evidence>
<keyword evidence="3" id="KW-0813">Transport</keyword>
<feature type="transmembrane region" description="Helical" evidence="10">
    <location>
        <begin position="119"/>
        <end position="144"/>
    </location>
</feature>
<evidence type="ECO:0000313" key="12">
    <source>
        <dbReference type="Proteomes" id="UP000449547"/>
    </source>
</evidence>
<protein>
    <recommendedName>
        <fullName evidence="8">Probable transporter MCH1</fullName>
    </recommendedName>
</protein>
<dbReference type="PANTHER" id="PTHR21576">
    <property type="entry name" value="UNCHARACTERIZED NODULIN-LIKE PROTEIN"/>
    <property type="match status" value="1"/>
</dbReference>
<feature type="transmembrane region" description="Helical" evidence="10">
    <location>
        <begin position="346"/>
        <end position="366"/>
    </location>
</feature>
<name>A0A642UTY5_DIURU</name>
<feature type="transmembrane region" description="Helical" evidence="10">
    <location>
        <begin position="156"/>
        <end position="176"/>
    </location>
</feature>
<proteinExistence type="inferred from homology"/>
<comment type="caution">
    <text evidence="11">The sequence shown here is derived from an EMBL/GenBank/DDBJ whole genome shotgun (WGS) entry which is preliminary data.</text>
</comment>
<dbReference type="VEuPathDB" id="FungiDB:DIURU_001486"/>
<comment type="subcellular location">
    <subcellularLocation>
        <location evidence="1">Vacuole membrane</location>
        <topology evidence="1">Multi-pass membrane protein</topology>
    </subcellularLocation>
</comment>
<dbReference type="EMBL" id="SWFT01000048">
    <property type="protein sequence ID" value="KAA8905413.1"/>
    <property type="molecule type" value="Genomic_DNA"/>
</dbReference>
<feature type="transmembrane region" description="Helical" evidence="10">
    <location>
        <begin position="63"/>
        <end position="83"/>
    </location>
</feature>
<evidence type="ECO:0000256" key="2">
    <source>
        <dbReference type="ARBA" id="ARBA00008335"/>
    </source>
</evidence>
<dbReference type="InterPro" id="IPR011701">
    <property type="entry name" value="MFS"/>
</dbReference>
<evidence type="ECO:0000256" key="5">
    <source>
        <dbReference type="ARBA" id="ARBA00022692"/>
    </source>
</evidence>
<feature type="transmembrane region" description="Helical" evidence="10">
    <location>
        <begin position="378"/>
        <end position="398"/>
    </location>
</feature>
<dbReference type="GO" id="GO:0000329">
    <property type="term" value="C:fungal-type vacuole membrane"/>
    <property type="evidence" value="ECO:0007669"/>
    <property type="project" value="TreeGrafter"/>
</dbReference>
<sequence length="467" mass="50352">MLAPAVTAVRRWVEHRFAKSSIKRLSFVVSLLSCLSAGSILLFSVFATAFHDQLGLSYSDCNTIASMSALAMYAPNAALGFAADAYGPPLLSVVAVVLFFPAYAGLAVLVASMEDGVIVSKYCLGTCFALVGIATSALYFGSVLTCAKIYPHSKGMAISLPVTCFGFSSLLGSQLMKRFHNPDGSLDLHKVFWFFAWLYLVIGAMSFVACSVVMAEQDVIFDEIMVMPSPETTPAPYGVDGTTTTTETEESPLLPQRSIEPKHHRARFIAFLKDESTWLLMVTLILSIGPMESFQNNLGSILKIRGGNLPDQVSVMAAASTAARLVMGAASDYLSSPSSPVQICRVWLVIIALITACIGQLAVVGYQGDFSPVSVVNGVGYGSMFTLFPALACEVWGVDFFGTSWGTFMIAPAVGSVVFSLFYGHEMDQGIGLAHYFSITSVSLFASAVLLLITWKVLWRKRRFDVF</sequence>
<dbReference type="AlphaFoldDB" id="A0A642UTY5"/>
<dbReference type="SUPFAM" id="SSF103473">
    <property type="entry name" value="MFS general substrate transporter"/>
    <property type="match status" value="1"/>
</dbReference>
<keyword evidence="7 10" id="KW-0472">Membrane</keyword>
<dbReference type="RefSeq" id="XP_034013714.1">
    <property type="nucleotide sequence ID" value="XM_034154034.1"/>
</dbReference>
<evidence type="ECO:0000256" key="3">
    <source>
        <dbReference type="ARBA" id="ARBA00022448"/>
    </source>
</evidence>
<dbReference type="GeneID" id="54780139"/>
<feature type="transmembrane region" description="Helical" evidence="10">
    <location>
        <begin position="196"/>
        <end position="215"/>
    </location>
</feature>
<dbReference type="InterPro" id="IPR036259">
    <property type="entry name" value="MFS_trans_sf"/>
</dbReference>
<keyword evidence="12" id="KW-1185">Reference proteome</keyword>
<dbReference type="Proteomes" id="UP000449547">
    <property type="component" value="Unassembled WGS sequence"/>
</dbReference>
<keyword evidence="5 10" id="KW-0812">Transmembrane</keyword>
<evidence type="ECO:0000256" key="9">
    <source>
        <dbReference type="SAM" id="MobiDB-lite"/>
    </source>
</evidence>
<feature type="transmembrane region" description="Helical" evidence="10">
    <location>
        <begin position="436"/>
        <end position="458"/>
    </location>
</feature>
<evidence type="ECO:0000256" key="1">
    <source>
        <dbReference type="ARBA" id="ARBA00004128"/>
    </source>
</evidence>
<comment type="similarity">
    <text evidence="2">Belongs to the major facilitator superfamily.</text>
</comment>
<accession>A0A642UTY5</accession>
<evidence type="ECO:0000313" key="11">
    <source>
        <dbReference type="EMBL" id="KAA8905413.1"/>
    </source>
</evidence>
<gene>
    <name evidence="11" type="ORF">DIURU_001486</name>
</gene>
<reference evidence="11 12" key="1">
    <citation type="submission" date="2019-07" db="EMBL/GenBank/DDBJ databases">
        <title>Genome assembly of two rare yeast pathogens: Diutina rugosa and Trichomonascus ciferrii.</title>
        <authorList>
            <person name="Mixao V."/>
            <person name="Saus E."/>
            <person name="Hansen A."/>
            <person name="Lass-Flor C."/>
            <person name="Gabaldon T."/>
        </authorList>
    </citation>
    <scope>NUCLEOTIDE SEQUENCE [LARGE SCALE GENOMIC DNA]</scope>
    <source>
        <strain evidence="11 12">CBS 613</strain>
    </source>
</reference>
<feature type="transmembrane region" description="Helical" evidence="10">
    <location>
        <begin position="90"/>
        <end position="113"/>
    </location>
</feature>
<evidence type="ECO:0000256" key="6">
    <source>
        <dbReference type="ARBA" id="ARBA00022989"/>
    </source>
</evidence>
<dbReference type="OMA" id="PTMWWLA"/>
<feature type="transmembrane region" description="Helical" evidence="10">
    <location>
        <begin position="405"/>
        <end position="424"/>
    </location>
</feature>
<feature type="transmembrane region" description="Helical" evidence="10">
    <location>
        <begin position="25"/>
        <end position="51"/>
    </location>
</feature>
<feature type="region of interest" description="Disordered" evidence="9">
    <location>
        <begin position="235"/>
        <end position="254"/>
    </location>
</feature>
<evidence type="ECO:0000256" key="4">
    <source>
        <dbReference type="ARBA" id="ARBA00022554"/>
    </source>
</evidence>
<evidence type="ECO:0000256" key="10">
    <source>
        <dbReference type="SAM" id="Phobius"/>
    </source>
</evidence>